<sequence>MKKIGLIGYGWLGSRISTVISKNYKIYTTTTSPGKLQEIISKGIHAELAVFGKGQEEFTDPWSVVPDLDVIIITVPFSEKRSSHQELQDKFSKLFSFIGKFEKQIFFMSSTSVYPDDPGIFTEEMLRPEDVFVENHIKKGFPRVNILRLGGLMGDERLLKNFKVSDLSGVVNHIHFKDIAEVILKMIEKNVHGKVYNVVAPFHPSKREVIAAQNKQLIDKVHDNNKQRIISSEKLISELDYTFIYADPKKFHL</sequence>
<dbReference type="InterPro" id="IPR036291">
    <property type="entry name" value="NAD(P)-bd_dom_sf"/>
</dbReference>
<keyword evidence="4" id="KW-1185">Reference proteome</keyword>
<dbReference type="EMBL" id="CP033912">
    <property type="protein sequence ID" value="AZA94371.1"/>
    <property type="molecule type" value="Genomic_DNA"/>
</dbReference>
<evidence type="ECO:0000313" key="3">
    <source>
        <dbReference type="Proteomes" id="UP000274073"/>
    </source>
</evidence>
<accession>A0AAD0YCU4</accession>
<evidence type="ECO:0000313" key="2">
    <source>
        <dbReference type="EMBL" id="AZA94371.1"/>
    </source>
</evidence>
<name>A0AAD0YCU4_9FLAO</name>
<dbReference type="Proteomes" id="UP000281741">
    <property type="component" value="Chromosome"/>
</dbReference>
<evidence type="ECO:0008006" key="5">
    <source>
        <dbReference type="Google" id="ProtNLM"/>
    </source>
</evidence>
<dbReference type="Gene3D" id="3.40.50.720">
    <property type="entry name" value="NAD(P)-binding Rossmann-like Domain"/>
    <property type="match status" value="1"/>
</dbReference>
<dbReference type="SUPFAM" id="SSF51735">
    <property type="entry name" value="NAD(P)-binding Rossmann-fold domains"/>
    <property type="match status" value="1"/>
</dbReference>
<dbReference type="RefSeq" id="WP_123853719.1">
    <property type="nucleotide sequence ID" value="NZ_CP033912.1"/>
</dbReference>
<evidence type="ECO:0000313" key="1">
    <source>
        <dbReference type="EMBL" id="AZA85963.1"/>
    </source>
</evidence>
<proteinExistence type="predicted"/>
<dbReference type="EMBL" id="CP033915">
    <property type="protein sequence ID" value="AZA85963.1"/>
    <property type="molecule type" value="Genomic_DNA"/>
</dbReference>
<dbReference type="AlphaFoldDB" id="A0AAD0YCU4"/>
<organism evidence="1 3">
    <name type="scientific">Chryseobacterium shandongense</name>
    <dbReference type="NCBI Taxonomy" id="1493872"/>
    <lineage>
        <taxon>Bacteria</taxon>
        <taxon>Pseudomonadati</taxon>
        <taxon>Bacteroidota</taxon>
        <taxon>Flavobacteriia</taxon>
        <taxon>Flavobacteriales</taxon>
        <taxon>Weeksellaceae</taxon>
        <taxon>Chryseobacterium group</taxon>
        <taxon>Chryseobacterium</taxon>
    </lineage>
</organism>
<evidence type="ECO:0000313" key="4">
    <source>
        <dbReference type="Proteomes" id="UP000281741"/>
    </source>
</evidence>
<reference evidence="3 4" key="1">
    <citation type="submission" date="2018-11" db="EMBL/GenBank/DDBJ databases">
        <title>Proposal to divide the Flavobacteriaceae and reorganize its genera based on Amino Acid Identity values calculated from whole genome sequences.</title>
        <authorList>
            <person name="Nicholson A.C."/>
            <person name="Gulvik C.A."/>
            <person name="Whitney A.M."/>
            <person name="Humrighouse B.W."/>
            <person name="Bell M."/>
            <person name="Holmes B."/>
            <person name="Steigerwalt A.G."/>
            <person name="Villarma A."/>
            <person name="Sheth M."/>
            <person name="Batra D."/>
            <person name="Pryor J."/>
            <person name="Bernardet J.-F."/>
            <person name="Hugo C."/>
            <person name="Kampfer P."/>
            <person name="Newman J."/>
            <person name="McQuiston J.R."/>
        </authorList>
    </citation>
    <scope>NUCLEOTIDE SEQUENCE [LARGE SCALE GENOMIC DNA]</scope>
    <source>
        <strain evidence="1 3">G0207</strain>
        <strain evidence="2 4">H5143</strain>
    </source>
</reference>
<protein>
    <recommendedName>
        <fullName evidence="5">RCK N-terminal domain-containing protein</fullName>
    </recommendedName>
</protein>
<dbReference type="Proteomes" id="UP000274073">
    <property type="component" value="Chromosome"/>
</dbReference>
<gene>
    <name evidence="1" type="ORF">EG349_03755</name>
    <name evidence="2" type="ORF">EG353_01780</name>
</gene>